<accession>A0A8T9BK15</accession>
<evidence type="ECO:0000313" key="4">
    <source>
        <dbReference type="Proteomes" id="UP000469559"/>
    </source>
</evidence>
<dbReference type="PANTHER" id="PTHR43060:SF17">
    <property type="entry name" value="L-THREONATE DEHYDROGENASE"/>
    <property type="match status" value="1"/>
</dbReference>
<dbReference type="PANTHER" id="PTHR43060">
    <property type="entry name" value="3-HYDROXYISOBUTYRATE DEHYDROGENASE-LIKE 1, MITOCHONDRIAL-RELATED"/>
    <property type="match status" value="1"/>
</dbReference>
<evidence type="ECO:0000313" key="3">
    <source>
        <dbReference type="EMBL" id="TVY19731.1"/>
    </source>
</evidence>
<dbReference type="Pfam" id="PF03446">
    <property type="entry name" value="NAD_binding_2"/>
    <property type="match status" value="1"/>
</dbReference>
<comment type="caution">
    <text evidence="3">The sequence shown here is derived from an EMBL/GenBank/DDBJ whole genome shotgun (WGS) entry which is preliminary data.</text>
</comment>
<sequence length="461" mass="48038">MSDPSKVAFLGLGAMGFGMATNLLHHFPNTTGFDVWAPTLSRFTAAGGNAAQTPVEAVRGAKYVVFMVTSAAQILSCLFDESTDTGTGTGTGTGTSTSAATALEKGAIVILCSTTPPDHARAVRQKLDAVGRGDVAVVDAPVSGGTVRAADGTLSIFAAGTEADVRAAKPVLDRMAGSNLWVIEGGLGAGTNVKMVHQVLAGIHVIAACEAMGFAARLGLNTQWAFEELQRGEGNSWMFGNRTPHMLVDDKKVYSAVNNFVKDIGIITTGGRAAGLPLFLSSASEQVLVTGFSAGYGAKDDAELVKIFLPNDLNLVLEQTSLTTPSSKDVSKLELVANLLAAVHLVAAIEATILGAKVGLQPQQLFDICVGAAGTSFMYKDRIPQLLSGKWTSKKTVDEVIAELKVSVEAAQQLKYPLPLSGTVLQLLQLASLRGLGKEPDVAISRIWDGVDGPLFPGSKV</sequence>
<dbReference type="AlphaFoldDB" id="A0A8T9BK15"/>
<dbReference type="GO" id="GO:0016491">
    <property type="term" value="F:oxidoreductase activity"/>
    <property type="evidence" value="ECO:0007669"/>
    <property type="project" value="InterPro"/>
</dbReference>
<dbReference type="PROSITE" id="PS00895">
    <property type="entry name" value="3_HYDROXYISOBUT_DH"/>
    <property type="match status" value="1"/>
</dbReference>
<keyword evidence="4" id="KW-1185">Reference proteome</keyword>
<dbReference type="Gene3D" id="3.40.50.720">
    <property type="entry name" value="NAD(P)-binding Rossmann-like Domain"/>
    <property type="match status" value="1"/>
</dbReference>
<dbReference type="Pfam" id="PF14833">
    <property type="entry name" value="NAD_binding_11"/>
    <property type="match status" value="2"/>
</dbReference>
<protein>
    <submittedName>
        <fullName evidence="3">L-threonate dehydrogenase</fullName>
    </submittedName>
</protein>
<dbReference type="Gene3D" id="1.10.1040.10">
    <property type="entry name" value="N-(1-d-carboxylethyl)-l-norvaline Dehydrogenase, domain 2"/>
    <property type="match status" value="2"/>
</dbReference>
<proteinExistence type="predicted"/>
<dbReference type="InterPro" id="IPR002204">
    <property type="entry name" value="3-OH-isobutyrate_DH-rel_CS"/>
</dbReference>
<reference evidence="3 4" key="1">
    <citation type="submission" date="2018-05" db="EMBL/GenBank/DDBJ databases">
        <title>Whole genome sequencing for identification of molecular markers to develop diagnostic detection tools for the regulated plant pathogen Lachnellula willkommii.</title>
        <authorList>
            <person name="Giroux E."/>
            <person name="Bilodeau G."/>
        </authorList>
    </citation>
    <scope>NUCLEOTIDE SEQUENCE [LARGE SCALE GENOMIC DNA]</scope>
    <source>
        <strain evidence="3 4">CBS 203.66</strain>
    </source>
</reference>
<dbReference type="GO" id="GO:0050661">
    <property type="term" value="F:NADP binding"/>
    <property type="evidence" value="ECO:0007669"/>
    <property type="project" value="InterPro"/>
</dbReference>
<evidence type="ECO:0000259" key="1">
    <source>
        <dbReference type="Pfam" id="PF03446"/>
    </source>
</evidence>
<organism evidence="3 4">
    <name type="scientific">Lachnellula arida</name>
    <dbReference type="NCBI Taxonomy" id="1316785"/>
    <lineage>
        <taxon>Eukaryota</taxon>
        <taxon>Fungi</taxon>
        <taxon>Dikarya</taxon>
        <taxon>Ascomycota</taxon>
        <taxon>Pezizomycotina</taxon>
        <taxon>Leotiomycetes</taxon>
        <taxon>Helotiales</taxon>
        <taxon>Lachnaceae</taxon>
        <taxon>Lachnellula</taxon>
    </lineage>
</organism>
<dbReference type="InterPro" id="IPR036291">
    <property type="entry name" value="NAD(P)-bd_dom_sf"/>
</dbReference>
<dbReference type="GO" id="GO:0051287">
    <property type="term" value="F:NAD binding"/>
    <property type="evidence" value="ECO:0007669"/>
    <property type="project" value="InterPro"/>
</dbReference>
<dbReference type="InterPro" id="IPR008927">
    <property type="entry name" value="6-PGluconate_DH-like_C_sf"/>
</dbReference>
<dbReference type="Proteomes" id="UP000469559">
    <property type="component" value="Unassembled WGS sequence"/>
</dbReference>
<dbReference type="InterPro" id="IPR029154">
    <property type="entry name" value="HIBADH-like_NADP-bd"/>
</dbReference>
<dbReference type="EMBL" id="QGMF01000090">
    <property type="protein sequence ID" value="TVY19731.1"/>
    <property type="molecule type" value="Genomic_DNA"/>
</dbReference>
<gene>
    <name evidence="3" type="primary">ltnD</name>
    <name evidence="3" type="ORF">LARI1_G003870</name>
</gene>
<feature type="domain" description="3-hydroxyisobutyrate dehydrogenase-like NAD-binding" evidence="2">
    <location>
        <begin position="335"/>
        <end position="444"/>
    </location>
</feature>
<name>A0A8T9BK15_9HELO</name>
<feature type="domain" description="3-hydroxyisobutyrate dehydrogenase-like NAD-binding" evidence="2">
    <location>
        <begin position="188"/>
        <end position="307"/>
    </location>
</feature>
<dbReference type="OrthoDB" id="48988at2759"/>
<dbReference type="SUPFAM" id="SSF48179">
    <property type="entry name" value="6-phosphogluconate dehydrogenase C-terminal domain-like"/>
    <property type="match status" value="2"/>
</dbReference>
<dbReference type="InterPro" id="IPR006115">
    <property type="entry name" value="6PGDH_NADP-bd"/>
</dbReference>
<dbReference type="InterPro" id="IPR013328">
    <property type="entry name" value="6PGD_dom2"/>
</dbReference>
<feature type="domain" description="6-phosphogluconate dehydrogenase NADP-binding" evidence="1">
    <location>
        <begin position="6"/>
        <end position="178"/>
    </location>
</feature>
<dbReference type="SUPFAM" id="SSF51735">
    <property type="entry name" value="NAD(P)-binding Rossmann-fold domains"/>
    <property type="match status" value="1"/>
</dbReference>
<evidence type="ECO:0000259" key="2">
    <source>
        <dbReference type="Pfam" id="PF14833"/>
    </source>
</evidence>